<evidence type="ECO:0000256" key="1">
    <source>
        <dbReference type="ARBA" id="ARBA00004225"/>
    </source>
</evidence>
<dbReference type="GO" id="GO:0031966">
    <property type="term" value="C:mitochondrial membrane"/>
    <property type="evidence" value="ECO:0007669"/>
    <property type="project" value="UniProtKB-SubCell"/>
</dbReference>
<evidence type="ECO:0000256" key="4">
    <source>
        <dbReference type="ARBA" id="ARBA00022692"/>
    </source>
</evidence>
<evidence type="ECO:0000256" key="6">
    <source>
        <dbReference type="ARBA" id="ARBA00022989"/>
    </source>
</evidence>
<dbReference type="InterPro" id="IPR023395">
    <property type="entry name" value="MCP_dom_sf"/>
</dbReference>
<evidence type="ECO:0000256" key="5">
    <source>
        <dbReference type="ARBA" id="ARBA00022737"/>
    </source>
</evidence>
<keyword evidence="3 10" id="KW-0813">Transport</keyword>
<dbReference type="Proteomes" id="UP000466442">
    <property type="component" value="Unassembled WGS sequence"/>
</dbReference>
<feature type="transmembrane region" description="Helical" evidence="11">
    <location>
        <begin position="207"/>
        <end position="227"/>
    </location>
</feature>
<dbReference type="GO" id="GO:1990575">
    <property type="term" value="P:mitochondrial L-ornithine transmembrane transport"/>
    <property type="evidence" value="ECO:0007669"/>
    <property type="project" value="TreeGrafter"/>
</dbReference>
<keyword evidence="7" id="KW-0496">Mitochondrion</keyword>
<keyword evidence="5" id="KW-0677">Repeat</keyword>
<dbReference type="PANTHER" id="PTHR45624:SF1">
    <property type="entry name" value="SD08189P"/>
    <property type="match status" value="1"/>
</dbReference>
<proteinExistence type="inferred from homology"/>
<evidence type="ECO:0000256" key="9">
    <source>
        <dbReference type="PROSITE-ProRule" id="PRU00282"/>
    </source>
</evidence>
<feature type="repeat" description="Solcar" evidence="9">
    <location>
        <begin position="204"/>
        <end position="291"/>
    </location>
</feature>
<evidence type="ECO:0000256" key="8">
    <source>
        <dbReference type="ARBA" id="ARBA00023136"/>
    </source>
</evidence>
<dbReference type="EMBL" id="WIXP02000013">
    <property type="protein sequence ID" value="KAF6201057.1"/>
    <property type="molecule type" value="Genomic_DNA"/>
</dbReference>
<keyword evidence="13" id="KW-1185">Reference proteome</keyword>
<dbReference type="Pfam" id="PF00153">
    <property type="entry name" value="Mito_carr"/>
    <property type="match status" value="3"/>
</dbReference>
<evidence type="ECO:0008006" key="14">
    <source>
        <dbReference type="Google" id="ProtNLM"/>
    </source>
</evidence>
<evidence type="ECO:0000256" key="11">
    <source>
        <dbReference type="SAM" id="Phobius"/>
    </source>
</evidence>
<accession>A0A8S9WWH1</accession>
<dbReference type="SUPFAM" id="SSF103506">
    <property type="entry name" value="Mitochondrial carrier"/>
    <property type="match status" value="1"/>
</dbReference>
<evidence type="ECO:0000256" key="3">
    <source>
        <dbReference type="ARBA" id="ARBA00022448"/>
    </source>
</evidence>
<comment type="caution">
    <text evidence="12">The sequence shown here is derived from an EMBL/GenBank/DDBJ whole genome shotgun (WGS) entry which is preliminary data.</text>
</comment>
<keyword evidence="8 9" id="KW-0472">Membrane</keyword>
<dbReference type="GO" id="GO:0005289">
    <property type="term" value="F:high-affinity L-arginine transmembrane transporter activity"/>
    <property type="evidence" value="ECO:0007669"/>
    <property type="project" value="TreeGrafter"/>
</dbReference>
<name>A0A8S9WWH1_APOLU</name>
<reference evidence="12" key="1">
    <citation type="journal article" date="2021" name="Mol. Ecol. Resour.">
        <title>Apolygus lucorum genome provides insights into omnivorousness and mesophyll feeding.</title>
        <authorList>
            <person name="Liu Y."/>
            <person name="Liu H."/>
            <person name="Wang H."/>
            <person name="Huang T."/>
            <person name="Liu B."/>
            <person name="Yang B."/>
            <person name="Yin L."/>
            <person name="Li B."/>
            <person name="Zhang Y."/>
            <person name="Zhang S."/>
            <person name="Jiang F."/>
            <person name="Zhang X."/>
            <person name="Ren Y."/>
            <person name="Wang B."/>
            <person name="Wang S."/>
            <person name="Lu Y."/>
            <person name="Wu K."/>
            <person name="Fan W."/>
            <person name="Wang G."/>
        </authorList>
    </citation>
    <scope>NUCLEOTIDE SEQUENCE</scope>
    <source>
        <strain evidence="12">12Hb</strain>
    </source>
</reference>
<organism evidence="12 13">
    <name type="scientific">Apolygus lucorum</name>
    <name type="common">Small green plant bug</name>
    <name type="synonym">Lygocoris lucorum</name>
    <dbReference type="NCBI Taxonomy" id="248454"/>
    <lineage>
        <taxon>Eukaryota</taxon>
        <taxon>Metazoa</taxon>
        <taxon>Ecdysozoa</taxon>
        <taxon>Arthropoda</taxon>
        <taxon>Hexapoda</taxon>
        <taxon>Insecta</taxon>
        <taxon>Pterygota</taxon>
        <taxon>Neoptera</taxon>
        <taxon>Paraneoptera</taxon>
        <taxon>Hemiptera</taxon>
        <taxon>Heteroptera</taxon>
        <taxon>Panheteroptera</taxon>
        <taxon>Cimicomorpha</taxon>
        <taxon>Miridae</taxon>
        <taxon>Mirini</taxon>
        <taxon>Apolygus</taxon>
    </lineage>
</organism>
<protein>
    <recommendedName>
        <fullName evidence="14">Mitochondrial carrier protein</fullName>
    </recommendedName>
</protein>
<dbReference type="PROSITE" id="PS50920">
    <property type="entry name" value="SOLCAR"/>
    <property type="match status" value="2"/>
</dbReference>
<feature type="transmembrane region" description="Helical" evidence="11">
    <location>
        <begin position="262"/>
        <end position="285"/>
    </location>
</feature>
<comment type="similarity">
    <text evidence="2 10">Belongs to the mitochondrial carrier (TC 2.A.29) family.</text>
</comment>
<evidence type="ECO:0000256" key="2">
    <source>
        <dbReference type="ARBA" id="ARBA00006375"/>
    </source>
</evidence>
<evidence type="ECO:0000256" key="7">
    <source>
        <dbReference type="ARBA" id="ARBA00023128"/>
    </source>
</evidence>
<dbReference type="Gene3D" id="1.50.40.10">
    <property type="entry name" value="Mitochondrial carrier domain"/>
    <property type="match status" value="1"/>
</dbReference>
<evidence type="ECO:0000313" key="13">
    <source>
        <dbReference type="Proteomes" id="UP000466442"/>
    </source>
</evidence>
<feature type="repeat" description="Solcar" evidence="9">
    <location>
        <begin position="3"/>
        <end position="85"/>
    </location>
</feature>
<keyword evidence="4 9" id="KW-0812">Transmembrane</keyword>
<gene>
    <name evidence="12" type="ORF">GE061_005504</name>
</gene>
<dbReference type="PANTHER" id="PTHR45624">
    <property type="entry name" value="MITOCHONDRIAL BASIC AMINO ACIDS TRANSPORTER-RELATED"/>
    <property type="match status" value="1"/>
</dbReference>
<dbReference type="AlphaFoldDB" id="A0A8S9WWH1"/>
<dbReference type="InterPro" id="IPR018108">
    <property type="entry name" value="MCP_transmembrane"/>
</dbReference>
<keyword evidence="6 11" id="KW-1133">Transmembrane helix</keyword>
<dbReference type="InterPro" id="IPR050567">
    <property type="entry name" value="Mitochondrial_Carrier"/>
</dbReference>
<evidence type="ECO:0000256" key="10">
    <source>
        <dbReference type="RuleBase" id="RU000488"/>
    </source>
</evidence>
<comment type="subcellular location">
    <subcellularLocation>
        <location evidence="1">Mitochondrion membrane</location>
        <topology evidence="1">Multi-pass membrane protein</topology>
    </subcellularLocation>
</comment>
<dbReference type="OrthoDB" id="193856at2759"/>
<sequence>MPLRDLCDFSAGWWCGFTTVIIGHPLETIKVRMHIFGDQGFRATARNVRDFAGLPGFYKGITVSAFHSAANSCISYGLYSVIHRRVLYEGHMACCEHSLPRGPTPYIHSKLFAIGMVAGVTKVALSCPVELIKTRLQLHGINQNLTPFQTFVRVYNARGRVSLKNFYHGIGPMSFRDGPPFGCFVVIQEHLECIFRQYFPKLVPNPIATFISGGLAGVSYLLVGFPFDVVKSRMMTDRLDRPVYKNMHDCFKKTYQAYGLRIFYHGGLPASIRAFLVNAIGLMVYDLMVHRCMNRETFF</sequence>
<evidence type="ECO:0000313" key="12">
    <source>
        <dbReference type="EMBL" id="KAF6201057.1"/>
    </source>
</evidence>